<keyword evidence="2" id="KW-1185">Reference proteome</keyword>
<dbReference type="Pfam" id="PF10133">
    <property type="entry name" value="CooT"/>
    <property type="match status" value="1"/>
</dbReference>
<sequence length="64" mass="6958">MCLATVYNISKPEPESIVLEYVSRIDVNGTEITLTDVMGERKVVEGTISMVDLTGGVVKINCPE</sequence>
<evidence type="ECO:0000313" key="2">
    <source>
        <dbReference type="Proteomes" id="UP000245412"/>
    </source>
</evidence>
<reference evidence="1 2" key="1">
    <citation type="submission" date="2018-05" db="EMBL/GenBank/DDBJ databases">
        <authorList>
            <person name="Goeker M."/>
            <person name="Huntemann M."/>
            <person name="Clum A."/>
            <person name="Pillay M."/>
            <person name="Palaniappan K."/>
            <person name="Varghese N."/>
            <person name="Mikhailova N."/>
            <person name="Stamatis D."/>
            <person name="Reddy T."/>
            <person name="Daum C."/>
            <person name="Shapiro N."/>
            <person name="Ivanova N."/>
            <person name="Kyrpides N."/>
            <person name="Woyke T."/>
        </authorList>
    </citation>
    <scope>NUCLEOTIDE SEQUENCE [LARGE SCALE GENOMIC DNA]</scope>
    <source>
        <strain evidence="1 2">DSM 26524</strain>
    </source>
</reference>
<dbReference type="RefSeq" id="WP_109748820.1">
    <property type="nucleotide sequence ID" value="NZ_JANKBI010000001.1"/>
</dbReference>
<proteinExistence type="predicted"/>
<dbReference type="AlphaFoldDB" id="A0AB73SXE8"/>
<name>A0AB73SXE8_9FIRM</name>
<accession>A0AB73SXE8</accession>
<comment type="caution">
    <text evidence="1">The sequence shown here is derived from an EMBL/GenBank/DDBJ whole genome shotgun (WGS) entry which is preliminary data.</text>
</comment>
<dbReference type="EMBL" id="QGGY01000025">
    <property type="protein sequence ID" value="PWJ72016.1"/>
    <property type="molecule type" value="Genomic_DNA"/>
</dbReference>
<evidence type="ECO:0000313" key="1">
    <source>
        <dbReference type="EMBL" id="PWJ72016.1"/>
    </source>
</evidence>
<dbReference type="Proteomes" id="UP000245412">
    <property type="component" value="Unassembled WGS sequence"/>
</dbReference>
<dbReference type="InterPro" id="IPR019300">
    <property type="entry name" value="CooT"/>
</dbReference>
<gene>
    <name evidence="1" type="ORF">C7383_12511</name>
</gene>
<protein>
    <submittedName>
        <fullName evidence="1">RNA-binding protein</fullName>
    </submittedName>
</protein>
<organism evidence="1 2">
    <name type="scientific">Murimonas intestini</name>
    <dbReference type="NCBI Taxonomy" id="1337051"/>
    <lineage>
        <taxon>Bacteria</taxon>
        <taxon>Bacillati</taxon>
        <taxon>Bacillota</taxon>
        <taxon>Clostridia</taxon>
        <taxon>Lachnospirales</taxon>
        <taxon>Lachnospiraceae</taxon>
        <taxon>Murimonas</taxon>
    </lineage>
</organism>